<dbReference type="AlphaFoldDB" id="A0A814UPX3"/>
<accession>A0A814UPX3</accession>
<evidence type="ECO:0000313" key="6">
    <source>
        <dbReference type="Proteomes" id="UP000663829"/>
    </source>
</evidence>
<sequence>QASYMQERIWLDEQFRFGYDHKNTQQSVAGYNLPILYKIALSPISIKRLRHSFQLIISKHSVLRTALKYDYEEERLKQIILPITSTNQEYYSFQHTLISKKTEELKVILTENKETNRTLFNLEEGQVFGCHCIKIIENGFSGRQNNIYKYDDDDLLLKNDYILFNFHHCAFDVIAIKLFINEFEFAYTSGQLHENSNDLKYIDYSQYERQMDMSEARKYWTTLLNGYNLDKRLELPYDSNIQNITRSGKGSAIELEIDQFLVKKMIHYTNETNVSMFQLCLEIESLIGNTANTVPYYFKLNPEKTFEQLLKQVKHLCLDIMNYSYLPYSEILKLYAHQRTSAIFLPYVDATLSFETTLDNNIYLNDQTSMSKLIDQKSLNLIRQSVKFDFTLIINYDTEEQKLHYSFNYSHDVFNHSTIEIISQRFEQLVEQLFNSLFNKQTQPIYELSLILPFERQLLYDINQTHVDYGRDQLKCIHHLFVDRVLDYSQKVSVILDEQSLTYSELLYYVQLVSVQLIQVHHVRPQQIICQCLERSIEMSIGILSIITCGAIYAPFNPQDPSARLQSLLQDSQSNHIIVHQFTKEKFCINEAVVDLININQIISQAGDSIEYRDFNYLSSVQTNIDKIAYVLFTSGSTGIPKAMYFDRSSHETQSIPIGRPLQNYRCHLLDDYLEPVPVRSTGELYIDGSSIFAGYLYRPDLTEQVLVNIPNVKNKCYKTGDVCRLDENGLIHFVGRKDFQVKLRGQRIEIGEIEHVTMKSSPSTIHKCVVMKINDHLIAYIESLETDDTQVKKYCKEHLPQYMIPSTFIFLKQFPLNSNGKLDRQQLPKPDFNKLANIDKYQEPQTEIEKDVHQIWCQLLKLDKISIKTSLFSLGGNSLQLMKLYSQYQSKYSYNKNIGQLFKQTTIKEHADLLSEIR</sequence>
<dbReference type="Pfam" id="PF00668">
    <property type="entry name" value="Condensation"/>
    <property type="match status" value="2"/>
</dbReference>
<dbReference type="InterPro" id="IPR020845">
    <property type="entry name" value="AMP-binding_CS"/>
</dbReference>
<dbReference type="GO" id="GO:0003824">
    <property type="term" value="F:catalytic activity"/>
    <property type="evidence" value="ECO:0007669"/>
    <property type="project" value="InterPro"/>
</dbReference>
<dbReference type="InterPro" id="IPR001242">
    <property type="entry name" value="Condensation_dom"/>
</dbReference>
<keyword evidence="1" id="KW-0596">Phosphopantetheine</keyword>
<dbReference type="PROSITE" id="PS00455">
    <property type="entry name" value="AMP_BINDING"/>
    <property type="match status" value="1"/>
</dbReference>
<dbReference type="EMBL" id="CAJNOQ010007723">
    <property type="protein sequence ID" value="CAF1176940.1"/>
    <property type="molecule type" value="Genomic_DNA"/>
</dbReference>
<dbReference type="Gene3D" id="3.30.300.30">
    <property type="match status" value="1"/>
</dbReference>
<dbReference type="Gene3D" id="3.40.50.12780">
    <property type="entry name" value="N-terminal domain of ligase-like"/>
    <property type="match status" value="2"/>
</dbReference>
<evidence type="ECO:0000313" key="5">
    <source>
        <dbReference type="EMBL" id="CAF3940920.1"/>
    </source>
</evidence>
<dbReference type="PANTHER" id="PTHR45527:SF1">
    <property type="entry name" value="FATTY ACID SYNTHASE"/>
    <property type="match status" value="1"/>
</dbReference>
<dbReference type="GO" id="GO:0044550">
    <property type="term" value="P:secondary metabolite biosynthetic process"/>
    <property type="evidence" value="ECO:0007669"/>
    <property type="project" value="TreeGrafter"/>
</dbReference>
<feature type="domain" description="Carrier" evidence="3">
    <location>
        <begin position="844"/>
        <end position="919"/>
    </location>
</feature>
<dbReference type="GO" id="GO:0031177">
    <property type="term" value="F:phosphopantetheine binding"/>
    <property type="evidence" value="ECO:0007669"/>
    <property type="project" value="TreeGrafter"/>
</dbReference>
<dbReference type="OrthoDB" id="416786at2759"/>
<dbReference type="GO" id="GO:0043041">
    <property type="term" value="P:amino acid activation for nonribosomal peptide biosynthetic process"/>
    <property type="evidence" value="ECO:0007669"/>
    <property type="project" value="TreeGrafter"/>
</dbReference>
<dbReference type="Gene3D" id="1.10.1200.10">
    <property type="entry name" value="ACP-like"/>
    <property type="match status" value="1"/>
</dbReference>
<dbReference type="EMBL" id="CAJOBC010007722">
    <property type="protein sequence ID" value="CAF3940920.1"/>
    <property type="molecule type" value="Genomic_DNA"/>
</dbReference>
<dbReference type="InterPro" id="IPR000873">
    <property type="entry name" value="AMP-dep_synth/lig_dom"/>
</dbReference>
<organism evidence="4 6">
    <name type="scientific">Didymodactylos carnosus</name>
    <dbReference type="NCBI Taxonomy" id="1234261"/>
    <lineage>
        <taxon>Eukaryota</taxon>
        <taxon>Metazoa</taxon>
        <taxon>Spiralia</taxon>
        <taxon>Gnathifera</taxon>
        <taxon>Rotifera</taxon>
        <taxon>Eurotatoria</taxon>
        <taxon>Bdelloidea</taxon>
        <taxon>Philodinida</taxon>
        <taxon>Philodinidae</taxon>
        <taxon>Didymodactylos</taxon>
    </lineage>
</organism>
<dbReference type="SUPFAM" id="SSF52777">
    <property type="entry name" value="CoA-dependent acyltransferases"/>
    <property type="match status" value="2"/>
</dbReference>
<evidence type="ECO:0000256" key="2">
    <source>
        <dbReference type="ARBA" id="ARBA00022553"/>
    </source>
</evidence>
<keyword evidence="2" id="KW-0597">Phosphoprotein</keyword>
<dbReference type="Gene3D" id="3.30.559.30">
    <property type="entry name" value="Nonribosomal peptide synthetase, condensation domain"/>
    <property type="match status" value="2"/>
</dbReference>
<proteinExistence type="predicted"/>
<feature type="non-terminal residue" evidence="4">
    <location>
        <position position="919"/>
    </location>
</feature>
<protein>
    <recommendedName>
        <fullName evidence="3">Carrier domain-containing protein</fullName>
    </recommendedName>
</protein>
<dbReference type="InterPro" id="IPR042099">
    <property type="entry name" value="ANL_N_sf"/>
</dbReference>
<keyword evidence="6" id="KW-1185">Reference proteome</keyword>
<evidence type="ECO:0000313" key="4">
    <source>
        <dbReference type="EMBL" id="CAF1176940.1"/>
    </source>
</evidence>
<name>A0A814UPX3_9BILA</name>
<dbReference type="PROSITE" id="PS50075">
    <property type="entry name" value="CARRIER"/>
    <property type="match status" value="1"/>
</dbReference>
<dbReference type="Proteomes" id="UP000681722">
    <property type="component" value="Unassembled WGS sequence"/>
</dbReference>
<dbReference type="InterPro" id="IPR045851">
    <property type="entry name" value="AMP-bd_C_sf"/>
</dbReference>
<dbReference type="Pfam" id="PF00550">
    <property type="entry name" value="PP-binding"/>
    <property type="match status" value="1"/>
</dbReference>
<dbReference type="PANTHER" id="PTHR45527">
    <property type="entry name" value="NONRIBOSOMAL PEPTIDE SYNTHETASE"/>
    <property type="match status" value="1"/>
</dbReference>
<evidence type="ECO:0000256" key="1">
    <source>
        <dbReference type="ARBA" id="ARBA00022450"/>
    </source>
</evidence>
<dbReference type="InterPro" id="IPR036736">
    <property type="entry name" value="ACP-like_sf"/>
</dbReference>
<dbReference type="GO" id="GO:0005737">
    <property type="term" value="C:cytoplasm"/>
    <property type="evidence" value="ECO:0007669"/>
    <property type="project" value="TreeGrafter"/>
</dbReference>
<evidence type="ECO:0000259" key="3">
    <source>
        <dbReference type="PROSITE" id="PS50075"/>
    </source>
</evidence>
<comment type="caution">
    <text evidence="4">The sequence shown here is derived from an EMBL/GenBank/DDBJ whole genome shotgun (WGS) entry which is preliminary data.</text>
</comment>
<dbReference type="SUPFAM" id="SSF56801">
    <property type="entry name" value="Acetyl-CoA synthetase-like"/>
    <property type="match status" value="1"/>
</dbReference>
<dbReference type="InterPro" id="IPR009081">
    <property type="entry name" value="PP-bd_ACP"/>
</dbReference>
<dbReference type="InterPro" id="IPR023213">
    <property type="entry name" value="CAT-like_dom_sf"/>
</dbReference>
<dbReference type="Pfam" id="PF00501">
    <property type="entry name" value="AMP-binding"/>
    <property type="match status" value="1"/>
</dbReference>
<dbReference type="SUPFAM" id="SSF47336">
    <property type="entry name" value="ACP-like"/>
    <property type="match status" value="1"/>
</dbReference>
<dbReference type="Gene3D" id="3.30.559.10">
    <property type="entry name" value="Chloramphenicol acetyltransferase-like domain"/>
    <property type="match status" value="1"/>
</dbReference>
<gene>
    <name evidence="4" type="ORF">GPM918_LOCUS22491</name>
    <name evidence="5" type="ORF">SRO942_LOCUS22486</name>
</gene>
<reference evidence="4" key="1">
    <citation type="submission" date="2021-02" db="EMBL/GenBank/DDBJ databases">
        <authorList>
            <person name="Nowell W R."/>
        </authorList>
    </citation>
    <scope>NUCLEOTIDE SEQUENCE</scope>
</reference>
<dbReference type="Proteomes" id="UP000663829">
    <property type="component" value="Unassembled WGS sequence"/>
</dbReference>